<feature type="region of interest" description="Disordered" evidence="4">
    <location>
        <begin position="221"/>
        <end position="243"/>
    </location>
</feature>
<feature type="domain" description="Caspase family p10" evidence="5">
    <location>
        <begin position="403"/>
        <end position="493"/>
    </location>
</feature>
<dbReference type="PROSITE" id="PS50207">
    <property type="entry name" value="CASPASE_P10"/>
    <property type="match status" value="1"/>
</dbReference>
<evidence type="ECO:0008006" key="9">
    <source>
        <dbReference type="Google" id="ProtNLM"/>
    </source>
</evidence>
<evidence type="ECO:0000256" key="4">
    <source>
        <dbReference type="SAM" id="MobiDB-lite"/>
    </source>
</evidence>
<dbReference type="GO" id="GO:0043067">
    <property type="term" value="P:regulation of programmed cell death"/>
    <property type="evidence" value="ECO:0007669"/>
    <property type="project" value="UniProtKB-ARBA"/>
</dbReference>
<dbReference type="PANTHER" id="PTHR48169">
    <property type="entry name" value="DED DOMAIN-CONTAINING PROTEIN"/>
    <property type="match status" value="1"/>
</dbReference>
<evidence type="ECO:0000256" key="3">
    <source>
        <dbReference type="RuleBase" id="RU003971"/>
    </source>
</evidence>
<gene>
    <name evidence="7" type="ORF">Pmani_015577</name>
</gene>
<accession>A0AAE1PRX6</accession>
<dbReference type="SMART" id="SM00115">
    <property type="entry name" value="CASc"/>
    <property type="match status" value="1"/>
</dbReference>
<evidence type="ECO:0000259" key="5">
    <source>
        <dbReference type="PROSITE" id="PS50207"/>
    </source>
</evidence>
<dbReference type="PROSITE" id="PS50208">
    <property type="entry name" value="CASPASE_P20"/>
    <property type="match status" value="1"/>
</dbReference>
<dbReference type="GO" id="GO:0006915">
    <property type="term" value="P:apoptotic process"/>
    <property type="evidence" value="ECO:0007669"/>
    <property type="project" value="UniProtKB-KW"/>
</dbReference>
<dbReference type="GO" id="GO:0006508">
    <property type="term" value="P:proteolysis"/>
    <property type="evidence" value="ECO:0007669"/>
    <property type="project" value="InterPro"/>
</dbReference>
<evidence type="ECO:0000259" key="6">
    <source>
        <dbReference type="PROSITE" id="PS50208"/>
    </source>
</evidence>
<dbReference type="Proteomes" id="UP001292094">
    <property type="component" value="Unassembled WGS sequence"/>
</dbReference>
<dbReference type="InterPro" id="IPR015917">
    <property type="entry name" value="Pept_C14A"/>
</dbReference>
<evidence type="ECO:0000313" key="8">
    <source>
        <dbReference type="Proteomes" id="UP001292094"/>
    </source>
</evidence>
<dbReference type="GO" id="GO:0051604">
    <property type="term" value="P:protein maturation"/>
    <property type="evidence" value="ECO:0007669"/>
    <property type="project" value="UniProtKB-ARBA"/>
</dbReference>
<dbReference type="InterPro" id="IPR002138">
    <property type="entry name" value="Pept_C14_p10"/>
</dbReference>
<dbReference type="InterPro" id="IPR011600">
    <property type="entry name" value="Pept_C14_caspase"/>
</dbReference>
<organism evidence="7 8">
    <name type="scientific">Petrolisthes manimaculis</name>
    <dbReference type="NCBI Taxonomy" id="1843537"/>
    <lineage>
        <taxon>Eukaryota</taxon>
        <taxon>Metazoa</taxon>
        <taxon>Ecdysozoa</taxon>
        <taxon>Arthropoda</taxon>
        <taxon>Crustacea</taxon>
        <taxon>Multicrustacea</taxon>
        <taxon>Malacostraca</taxon>
        <taxon>Eumalacostraca</taxon>
        <taxon>Eucarida</taxon>
        <taxon>Decapoda</taxon>
        <taxon>Pleocyemata</taxon>
        <taxon>Anomura</taxon>
        <taxon>Galatheoidea</taxon>
        <taxon>Porcellanidae</taxon>
        <taxon>Petrolisthes</taxon>
    </lineage>
</organism>
<dbReference type="SUPFAM" id="SSF52129">
    <property type="entry name" value="Caspase-like"/>
    <property type="match status" value="1"/>
</dbReference>
<comment type="caution">
    <text evidence="7">The sequence shown here is derived from an EMBL/GenBank/DDBJ whole genome shotgun (WGS) entry which is preliminary data.</text>
</comment>
<dbReference type="AlphaFoldDB" id="A0AAE1PRX6"/>
<evidence type="ECO:0000313" key="7">
    <source>
        <dbReference type="EMBL" id="KAK4313058.1"/>
    </source>
</evidence>
<sequence length="545" mass="61082">MAVVLDSASLGPCLHYPSLIEKLSLAQLKLRTGVERVMSQLDECEGISLVFLTLQRHHLIRTGHKLCQYIHSDRTMEAMNELVSLADGREGAGVESVVEGLYAIGRHDLLHHHLELTVTPSLHTHYKTHSTLEPDRKALYCVFSGMAQEQADGLFSHSSLSAWTRQEGQPLEETFLRNLALTNYTHLLSQLWYALSELNPALAAFLQPHLHTCEVVDRSPTTTTTGHLDSDPDTNTSHASDTNTSHASAHHLDLYPFPTDYPYGLCIIFNVRSFIEPSAAHDQIPLTRRHGSEVDCARLSATFKLFGFHVMTYIDPDLHLLQSIFLKLRTKPEIALVSCLAICFMTHGDEYDNLYLHDRSYVGITYLRKLCFTSALINKPRLFFIQACRGEQALRPILLQQDVCTVTHAESDCLISLATVQGYTAVRSQTEGSWYVSEVCAALQECGHVVPVRTVLQRARTSLSARIDTMDGGFVTMLSEEKVTLTRYVQLKRAPEMYFVEGIMDLVMMEVVEQLIEQALEQAEGEQEQQEEALAPSLAALQLNS</sequence>
<evidence type="ECO:0000256" key="1">
    <source>
        <dbReference type="ARBA" id="ARBA00010134"/>
    </source>
</evidence>
<dbReference type="PRINTS" id="PR00376">
    <property type="entry name" value="IL1BCENZYME"/>
</dbReference>
<keyword evidence="2" id="KW-0053">Apoptosis</keyword>
<dbReference type="Gene3D" id="3.40.50.1460">
    <property type="match status" value="1"/>
</dbReference>
<feature type="domain" description="Caspase family p20" evidence="6">
    <location>
        <begin position="262"/>
        <end position="392"/>
    </location>
</feature>
<dbReference type="Pfam" id="PF00656">
    <property type="entry name" value="Peptidase_C14"/>
    <property type="match status" value="1"/>
</dbReference>
<comment type="similarity">
    <text evidence="1 3">Belongs to the peptidase C14A family.</text>
</comment>
<keyword evidence="8" id="KW-1185">Reference proteome</keyword>
<dbReference type="EMBL" id="JAWZYT010001354">
    <property type="protein sequence ID" value="KAK4313058.1"/>
    <property type="molecule type" value="Genomic_DNA"/>
</dbReference>
<dbReference type="GO" id="GO:0005737">
    <property type="term" value="C:cytoplasm"/>
    <property type="evidence" value="ECO:0007669"/>
    <property type="project" value="UniProtKB-ARBA"/>
</dbReference>
<dbReference type="GO" id="GO:0004197">
    <property type="term" value="F:cysteine-type endopeptidase activity"/>
    <property type="evidence" value="ECO:0007669"/>
    <property type="project" value="InterPro"/>
</dbReference>
<protein>
    <recommendedName>
        <fullName evidence="9">Caspase-8</fullName>
    </recommendedName>
</protein>
<dbReference type="InterPro" id="IPR001309">
    <property type="entry name" value="Pept_C14_p20"/>
</dbReference>
<evidence type="ECO:0000256" key="2">
    <source>
        <dbReference type="ARBA" id="ARBA00022703"/>
    </source>
</evidence>
<reference evidence="7" key="1">
    <citation type="submission" date="2023-11" db="EMBL/GenBank/DDBJ databases">
        <title>Genome assemblies of two species of porcelain crab, Petrolisthes cinctipes and Petrolisthes manimaculis (Anomura: Porcellanidae).</title>
        <authorList>
            <person name="Angst P."/>
        </authorList>
    </citation>
    <scope>NUCLEOTIDE SEQUENCE</scope>
    <source>
        <strain evidence="7">PB745_02</strain>
        <tissue evidence="7">Gill</tissue>
    </source>
</reference>
<proteinExistence type="inferred from homology"/>
<dbReference type="InterPro" id="IPR029030">
    <property type="entry name" value="Caspase-like_dom_sf"/>
</dbReference>
<name>A0AAE1PRX6_9EUCA</name>
<dbReference type="PANTHER" id="PTHR48169:SF7">
    <property type="entry name" value="CASPASE 10"/>
    <property type="match status" value="1"/>
</dbReference>